<evidence type="ECO:0000313" key="1">
    <source>
        <dbReference type="EMBL" id="MBW82033.1"/>
    </source>
</evidence>
<proteinExistence type="predicted"/>
<protein>
    <submittedName>
        <fullName evidence="1">Uncharacterized protein</fullName>
    </submittedName>
</protein>
<dbReference type="EMBL" id="GGEC01001550">
    <property type="protein sequence ID" value="MBW82033.1"/>
    <property type="molecule type" value="Transcribed_RNA"/>
</dbReference>
<organism evidence="1">
    <name type="scientific">Rhizophora mucronata</name>
    <name type="common">Asiatic mangrove</name>
    <dbReference type="NCBI Taxonomy" id="61149"/>
    <lineage>
        <taxon>Eukaryota</taxon>
        <taxon>Viridiplantae</taxon>
        <taxon>Streptophyta</taxon>
        <taxon>Embryophyta</taxon>
        <taxon>Tracheophyta</taxon>
        <taxon>Spermatophyta</taxon>
        <taxon>Magnoliopsida</taxon>
        <taxon>eudicotyledons</taxon>
        <taxon>Gunneridae</taxon>
        <taxon>Pentapetalae</taxon>
        <taxon>rosids</taxon>
        <taxon>fabids</taxon>
        <taxon>Malpighiales</taxon>
        <taxon>Rhizophoraceae</taxon>
        <taxon>Rhizophora</taxon>
    </lineage>
</organism>
<name>A0A2P2ILH4_RHIMU</name>
<accession>A0A2P2ILH4</accession>
<sequence>MSYTSSNELKLTKDIFENTQGTTSLQCKQIEF</sequence>
<dbReference type="AlphaFoldDB" id="A0A2P2ILH4"/>
<reference evidence="1" key="1">
    <citation type="submission" date="2018-02" db="EMBL/GenBank/DDBJ databases">
        <title>Rhizophora mucronata_Transcriptome.</title>
        <authorList>
            <person name="Meera S.P."/>
            <person name="Sreeshan A."/>
            <person name="Augustine A."/>
        </authorList>
    </citation>
    <scope>NUCLEOTIDE SEQUENCE</scope>
    <source>
        <tissue evidence="1">Leaf</tissue>
    </source>
</reference>